<accession>A0A8H5D869</accession>
<proteinExistence type="predicted"/>
<reference evidence="1 2" key="1">
    <citation type="journal article" date="2020" name="ISME J.">
        <title>Uncovering the hidden diversity of litter-decomposition mechanisms in mushroom-forming fungi.</title>
        <authorList>
            <person name="Floudas D."/>
            <person name="Bentzer J."/>
            <person name="Ahren D."/>
            <person name="Johansson T."/>
            <person name="Persson P."/>
            <person name="Tunlid A."/>
        </authorList>
    </citation>
    <scope>NUCLEOTIDE SEQUENCE [LARGE SCALE GENOMIC DNA]</scope>
    <source>
        <strain evidence="1 2">CBS 146.42</strain>
    </source>
</reference>
<evidence type="ECO:0000313" key="1">
    <source>
        <dbReference type="EMBL" id="KAF5354022.1"/>
    </source>
</evidence>
<name>A0A8H5D869_9AGAR</name>
<protein>
    <submittedName>
        <fullName evidence="1">Uncharacterized protein</fullName>
    </submittedName>
</protein>
<comment type="caution">
    <text evidence="1">The sequence shown here is derived from an EMBL/GenBank/DDBJ whole genome shotgun (WGS) entry which is preliminary data.</text>
</comment>
<dbReference type="EMBL" id="JAACJO010000009">
    <property type="protein sequence ID" value="KAF5354022.1"/>
    <property type="molecule type" value="Genomic_DNA"/>
</dbReference>
<dbReference type="AlphaFoldDB" id="A0A8H5D869"/>
<gene>
    <name evidence="1" type="ORF">D9756_006944</name>
</gene>
<organism evidence="1 2">
    <name type="scientific">Leucocoprinus leucothites</name>
    <dbReference type="NCBI Taxonomy" id="201217"/>
    <lineage>
        <taxon>Eukaryota</taxon>
        <taxon>Fungi</taxon>
        <taxon>Dikarya</taxon>
        <taxon>Basidiomycota</taxon>
        <taxon>Agaricomycotina</taxon>
        <taxon>Agaricomycetes</taxon>
        <taxon>Agaricomycetidae</taxon>
        <taxon>Agaricales</taxon>
        <taxon>Agaricineae</taxon>
        <taxon>Agaricaceae</taxon>
        <taxon>Leucocoprinus</taxon>
    </lineage>
</organism>
<dbReference type="OrthoDB" id="391988at2759"/>
<evidence type="ECO:0000313" key="2">
    <source>
        <dbReference type="Proteomes" id="UP000559027"/>
    </source>
</evidence>
<dbReference type="Proteomes" id="UP000559027">
    <property type="component" value="Unassembled WGS sequence"/>
</dbReference>
<sequence>MKRLNIPMPDYVKVSVFRPGYKEDVSALVEVTRDIVKERLKGDAWIMWAIAQRASLPVKIEACITKGISYYRRVLTGTMPGFGRILLHRCLMEVHKDTIKCWNFKGEVLNTEEFKQLMLNLVQDVSQFVSLVTAASAPIAPPVAILGLTYIFLQWLSTTALENMYVSLPILAYTMDLVHVLRELFDFTLKPTLALTTTGEELRETFEAYERSSSRQRTHNIICSKCRRVNKF</sequence>
<keyword evidence="2" id="KW-1185">Reference proteome</keyword>